<feature type="compositionally biased region" description="Low complexity" evidence="1">
    <location>
        <begin position="173"/>
        <end position="183"/>
    </location>
</feature>
<feature type="compositionally biased region" description="Basic and acidic residues" evidence="1">
    <location>
        <begin position="266"/>
        <end position="312"/>
    </location>
</feature>
<evidence type="ECO:0000313" key="3">
    <source>
        <dbReference type="Proteomes" id="UP000042958"/>
    </source>
</evidence>
<evidence type="ECO:0000256" key="1">
    <source>
        <dbReference type="SAM" id="MobiDB-lite"/>
    </source>
</evidence>
<feature type="compositionally biased region" description="Polar residues" evidence="1">
    <location>
        <begin position="571"/>
        <end position="583"/>
    </location>
</feature>
<feature type="compositionally biased region" description="Polar residues" evidence="1">
    <location>
        <begin position="692"/>
        <end position="709"/>
    </location>
</feature>
<feature type="region of interest" description="Disordered" evidence="1">
    <location>
        <begin position="76"/>
        <end position="95"/>
    </location>
</feature>
<dbReference type="EMBL" id="CDHK01000003">
    <property type="protein sequence ID" value="CEO59146.1"/>
    <property type="molecule type" value="Genomic_DNA"/>
</dbReference>
<feature type="compositionally biased region" description="Basic and acidic residues" evidence="1">
    <location>
        <begin position="214"/>
        <end position="226"/>
    </location>
</feature>
<gene>
    <name evidence="2" type="ORF">PMG11_03832</name>
</gene>
<keyword evidence="3" id="KW-1185">Reference proteome</keyword>
<protein>
    <submittedName>
        <fullName evidence="2">Uncharacterized protein</fullName>
    </submittedName>
</protein>
<dbReference type="Pfam" id="PF10336">
    <property type="entry name" value="DUF2420"/>
    <property type="match status" value="1"/>
</dbReference>
<feature type="compositionally biased region" description="Low complexity" evidence="1">
    <location>
        <begin position="227"/>
        <end position="246"/>
    </location>
</feature>
<dbReference type="STRING" id="104259.A0A0F7VEI3"/>
<dbReference type="AlphaFoldDB" id="A0A0F7VEI3"/>
<feature type="compositionally biased region" description="Acidic residues" evidence="1">
    <location>
        <begin position="741"/>
        <end position="773"/>
    </location>
</feature>
<dbReference type="OrthoDB" id="5339076at2759"/>
<proteinExistence type="predicted"/>
<feature type="compositionally biased region" description="Acidic residues" evidence="1">
    <location>
        <begin position="808"/>
        <end position="820"/>
    </location>
</feature>
<reference evidence="3" key="1">
    <citation type="journal article" date="2015" name="Genome Announc.">
        <title>Draft genome sequence of the fungus Penicillium brasilianum MG11.</title>
        <authorList>
            <person name="Horn F."/>
            <person name="Linde J."/>
            <person name="Mattern D.J."/>
            <person name="Walther G."/>
            <person name="Guthke R."/>
            <person name="Brakhage A.A."/>
            <person name="Valiante V."/>
        </authorList>
    </citation>
    <scope>NUCLEOTIDE SEQUENCE [LARGE SCALE GENOMIC DNA]</scope>
    <source>
        <strain evidence="3">MG11</strain>
    </source>
</reference>
<feature type="region of interest" description="Disordered" evidence="1">
    <location>
        <begin position="130"/>
        <end position="312"/>
    </location>
</feature>
<feature type="compositionally biased region" description="Basic and acidic residues" evidence="1">
    <location>
        <begin position="514"/>
        <end position="523"/>
    </location>
</feature>
<organism evidence="2 3">
    <name type="scientific">Penicillium brasilianum</name>
    <dbReference type="NCBI Taxonomy" id="104259"/>
    <lineage>
        <taxon>Eukaryota</taxon>
        <taxon>Fungi</taxon>
        <taxon>Dikarya</taxon>
        <taxon>Ascomycota</taxon>
        <taxon>Pezizomycotina</taxon>
        <taxon>Eurotiomycetes</taxon>
        <taxon>Eurotiomycetidae</taxon>
        <taxon>Eurotiales</taxon>
        <taxon>Aspergillaceae</taxon>
        <taxon>Penicillium</taxon>
    </lineage>
</organism>
<feature type="compositionally biased region" description="Basic and acidic residues" evidence="1">
    <location>
        <begin position="459"/>
        <end position="468"/>
    </location>
</feature>
<feature type="compositionally biased region" description="Low complexity" evidence="1">
    <location>
        <begin position="670"/>
        <end position="681"/>
    </location>
</feature>
<dbReference type="Proteomes" id="UP000042958">
    <property type="component" value="Unassembled WGS sequence"/>
</dbReference>
<feature type="compositionally biased region" description="Basic and acidic residues" evidence="1">
    <location>
        <begin position="779"/>
        <end position="807"/>
    </location>
</feature>
<feature type="region of interest" description="Disordered" evidence="1">
    <location>
        <begin position="452"/>
        <end position="830"/>
    </location>
</feature>
<feature type="compositionally biased region" description="Basic and acidic residues" evidence="1">
    <location>
        <begin position="728"/>
        <end position="740"/>
    </location>
</feature>
<name>A0A0F7VEI3_PENBI</name>
<accession>A0A0F7VEI3</accession>
<feature type="compositionally biased region" description="Acidic residues" evidence="1">
    <location>
        <begin position="629"/>
        <end position="640"/>
    </location>
</feature>
<evidence type="ECO:0000313" key="2">
    <source>
        <dbReference type="EMBL" id="CEO59146.1"/>
    </source>
</evidence>
<feature type="compositionally biased region" description="Basic and acidic residues" evidence="1">
    <location>
        <begin position="135"/>
        <end position="152"/>
    </location>
</feature>
<dbReference type="InterPro" id="IPR018822">
    <property type="entry name" value="UPF0646"/>
</dbReference>
<sequence length="830" mass="91227">MTTASSLTFATMEVPALEDSMEMASPYQGQADDFDIDLDLMEDNVSNMDSDMMGADDFPNTSQVSLFAAEVNDDADMADEPSEGSMVDTDLVDEDPDIDVQYEQSTYEAEMLEGDQDDQPVLVPSIHIEVQPQTVEHEDKPSEIPQETKESESQSIHDGLETALPEPVSVSNEPQEPQPQEEVVVVEEELPRVSSETQDGQPGYTEGDGTAEAEVDRPDIEPHETNETTGNTEITENNETTGNTETTDNRSSSVEGYHQHNGASVEKVENLEPEQDTKSAAHESEYRNPEHLEATDSHESEAQHTHAEEESLHPVKVLYQEAEISLFPPMEGDSAETFFLHDEDVAYDNFGKLFSALREVLLDNVAENEVLVIDIDSLGIQITEDSSLTSNVTLHRILNIYLRLCQNDKNNEPEALYLTLSSRPAVHSELADLEGAANEGKGLSQVHPWSEFEDGEENEDHRADEHSVEGSPRTQGDQALSFHENEDQGIPSGSAESEVHDATNKDAQNGPLEVTRESEHDTQAEPETDAAEKKQVDETGGADAPPYADDNVHDQAEAQYEEQYDSEPPKTESTSTAVPTSDQVEGLEPTEDFSGDAADAVLDENDSNYHNSTDPAGHGEGLDNRELPENPDEYQDELAGEETFAPGVNDHVQTVDLASVHDDGSLSQVDSASAAEDGSGDALHDDFDDQSESTVANVPTGESATQEQTLALEDDLLGIAEDILEGPPDNHEHDLDHLESADPEQDLEDGDANDVTADDDLVDDDRGDYDEDSYNILEISEHVELDEADLVHTDSQTHENPSKRAREEDDDDEWDFEETSTPEIKRRRPS</sequence>